<dbReference type="Gene3D" id="3.30.457.10">
    <property type="entry name" value="Copper amine oxidase-like, N-terminal domain"/>
    <property type="match status" value="1"/>
</dbReference>
<feature type="chain" id="PRO_5046517726" evidence="1">
    <location>
        <begin position="28"/>
        <end position="420"/>
    </location>
</feature>
<dbReference type="InterPro" id="IPR035940">
    <property type="entry name" value="CAP_sf"/>
</dbReference>
<keyword evidence="5" id="KW-1185">Reference proteome</keyword>
<feature type="domain" description="Copper amine oxidase-like N-terminal" evidence="3">
    <location>
        <begin position="310"/>
        <end position="417"/>
    </location>
</feature>
<feature type="domain" description="SCP" evidence="2">
    <location>
        <begin position="52"/>
        <end position="163"/>
    </location>
</feature>
<accession>A0ABW0QT59</accession>
<reference evidence="5" key="1">
    <citation type="journal article" date="2019" name="Int. J. Syst. Evol. Microbiol.">
        <title>The Global Catalogue of Microorganisms (GCM) 10K type strain sequencing project: providing services to taxonomists for standard genome sequencing and annotation.</title>
        <authorList>
            <consortium name="The Broad Institute Genomics Platform"/>
            <consortium name="The Broad Institute Genome Sequencing Center for Infectious Disease"/>
            <person name="Wu L."/>
            <person name="Ma J."/>
        </authorList>
    </citation>
    <scope>NUCLEOTIDE SEQUENCE [LARGE SCALE GENOMIC DNA]</scope>
    <source>
        <strain evidence="5">CGMCC 1.18578</strain>
    </source>
</reference>
<dbReference type="Pfam" id="PF07833">
    <property type="entry name" value="Cu_amine_oxidN1"/>
    <property type="match status" value="1"/>
</dbReference>
<evidence type="ECO:0000256" key="1">
    <source>
        <dbReference type="SAM" id="SignalP"/>
    </source>
</evidence>
<dbReference type="Pfam" id="PF00188">
    <property type="entry name" value="CAP"/>
    <property type="match status" value="1"/>
</dbReference>
<dbReference type="PANTHER" id="PTHR31157:SF1">
    <property type="entry name" value="SCP DOMAIN-CONTAINING PROTEIN"/>
    <property type="match status" value="1"/>
</dbReference>
<dbReference type="Proteomes" id="UP001596108">
    <property type="component" value="Unassembled WGS sequence"/>
</dbReference>
<dbReference type="RefSeq" id="WP_378109985.1">
    <property type="nucleotide sequence ID" value="NZ_JBHSNC010000006.1"/>
</dbReference>
<evidence type="ECO:0000259" key="2">
    <source>
        <dbReference type="Pfam" id="PF00188"/>
    </source>
</evidence>
<dbReference type="SUPFAM" id="SSF55797">
    <property type="entry name" value="PR-1-like"/>
    <property type="match status" value="1"/>
</dbReference>
<gene>
    <name evidence="4" type="ORF">ACFPQ4_01665</name>
</gene>
<dbReference type="SUPFAM" id="SSF55383">
    <property type="entry name" value="Copper amine oxidase, domain N"/>
    <property type="match status" value="1"/>
</dbReference>
<dbReference type="CDD" id="cd05379">
    <property type="entry name" value="CAP_bacterial"/>
    <property type="match status" value="1"/>
</dbReference>
<keyword evidence="1" id="KW-0732">Signal</keyword>
<evidence type="ECO:0000313" key="5">
    <source>
        <dbReference type="Proteomes" id="UP001596108"/>
    </source>
</evidence>
<evidence type="ECO:0000313" key="4">
    <source>
        <dbReference type="EMBL" id="MFC5528164.1"/>
    </source>
</evidence>
<proteinExistence type="predicted"/>
<dbReference type="InterPro" id="IPR036582">
    <property type="entry name" value="Mao_N_sf"/>
</dbReference>
<name>A0ABW0QT59_9BACL</name>
<organism evidence="4 5">
    <name type="scientific">Cohnella yongneupensis</name>
    <dbReference type="NCBI Taxonomy" id="425006"/>
    <lineage>
        <taxon>Bacteria</taxon>
        <taxon>Bacillati</taxon>
        <taxon>Bacillota</taxon>
        <taxon>Bacilli</taxon>
        <taxon>Bacillales</taxon>
        <taxon>Paenibacillaceae</taxon>
        <taxon>Cohnella</taxon>
    </lineage>
</organism>
<dbReference type="Gene3D" id="3.40.33.10">
    <property type="entry name" value="CAP"/>
    <property type="match status" value="1"/>
</dbReference>
<dbReference type="EMBL" id="JBHSNC010000006">
    <property type="protein sequence ID" value="MFC5528164.1"/>
    <property type="molecule type" value="Genomic_DNA"/>
</dbReference>
<comment type="caution">
    <text evidence="4">The sequence shown here is derived from an EMBL/GenBank/DDBJ whole genome shotgun (WGS) entry which is preliminary data.</text>
</comment>
<dbReference type="InterPro" id="IPR014044">
    <property type="entry name" value="CAP_dom"/>
</dbReference>
<sequence length="420" mass="45025">MHNRIGTISLALAVLLGSLVTSSSASATSSVSTTQIIMYDDNGTNFASRIMEELNRVRTAMGLPTVKPDQYLAQAAQNHAAYMIANVTYSHDENRKGQGFTGVTHADRIHAVGGDTSIPTWEIMTVDESDPHVIIEEFLNTAYHREPLISPDATEIGVGMVGSAVVIEIACAANTMGYATYPYDGQTNVITTFSGHEIPNPIEQFGVAQSGQIITLKTPYLLDGIDVTLTNSAGEAIPFFKPFTASNYWHIIPKSPLAGNETYTVSVTFAPWSGPDAGKTFNKTWSFSTGSALTPSIAAIFSPNNIGIQLNGTYITVNPKPQIIGGSTFIPLRGVFEKLGATVTYHAKNKSIDIIKNRTIIHLQIGSKTATVGGKPITLTTAPFTDKSGSTFVPLRFASEALDATVTWDDANWTAVIDTK</sequence>
<protein>
    <submittedName>
        <fullName evidence="4">Stalk domain-containing protein</fullName>
    </submittedName>
</protein>
<dbReference type="InterPro" id="IPR012854">
    <property type="entry name" value="Cu_amine_oxidase-like_N"/>
</dbReference>
<evidence type="ECO:0000259" key="3">
    <source>
        <dbReference type="Pfam" id="PF07833"/>
    </source>
</evidence>
<feature type="signal peptide" evidence="1">
    <location>
        <begin position="1"/>
        <end position="27"/>
    </location>
</feature>
<dbReference type="PANTHER" id="PTHR31157">
    <property type="entry name" value="SCP DOMAIN-CONTAINING PROTEIN"/>
    <property type="match status" value="1"/>
</dbReference>